<proteinExistence type="predicted"/>
<dbReference type="PANTHER" id="PTHR36923:SF3">
    <property type="entry name" value="FERREDOXIN"/>
    <property type="match status" value="1"/>
</dbReference>
<dbReference type="EMBL" id="JAHOEF010000003">
    <property type="protein sequence ID" value="MBV3381823.1"/>
    <property type="molecule type" value="Genomic_DNA"/>
</dbReference>
<dbReference type="PROSITE" id="PS00198">
    <property type="entry name" value="4FE4S_FER_1"/>
    <property type="match status" value="1"/>
</dbReference>
<evidence type="ECO:0000313" key="9">
    <source>
        <dbReference type="EMBL" id="MBV3391847.1"/>
    </source>
</evidence>
<comment type="function">
    <text evidence="6">Ferredoxins are iron-sulfur proteins that transfer electrons in a wide variety of metabolic reactions.</text>
</comment>
<evidence type="ECO:0000256" key="5">
    <source>
        <dbReference type="ARBA" id="ARBA00023014"/>
    </source>
</evidence>
<evidence type="ECO:0000313" key="8">
    <source>
        <dbReference type="EMBL" id="MBV3381823.1"/>
    </source>
</evidence>
<keyword evidence="5 6" id="KW-0411">Iron-sulfur</keyword>
<keyword evidence="11" id="KW-1185">Reference proteome</keyword>
<dbReference type="GO" id="GO:0005506">
    <property type="term" value="F:iron ion binding"/>
    <property type="evidence" value="ECO:0007669"/>
    <property type="project" value="UniProtKB-UniRule"/>
</dbReference>
<dbReference type="RefSeq" id="WP_022424255.1">
    <property type="nucleotide sequence ID" value="NZ_CAXVKV010000001.1"/>
</dbReference>
<dbReference type="InterPro" id="IPR017900">
    <property type="entry name" value="4Fe4S_Fe_S_CS"/>
</dbReference>
<protein>
    <recommendedName>
        <fullName evidence="6">Ferredoxin</fullName>
    </recommendedName>
</protein>
<evidence type="ECO:0000313" key="10">
    <source>
        <dbReference type="Proteomes" id="UP001196408"/>
    </source>
</evidence>
<dbReference type="Proteomes" id="UP001197492">
    <property type="component" value="Unassembled WGS sequence"/>
</dbReference>
<evidence type="ECO:0000256" key="3">
    <source>
        <dbReference type="ARBA" id="ARBA00022982"/>
    </source>
</evidence>
<dbReference type="SUPFAM" id="SSF54862">
    <property type="entry name" value="4Fe-4S ferredoxins"/>
    <property type="match status" value="1"/>
</dbReference>
<evidence type="ECO:0000259" key="7">
    <source>
        <dbReference type="PROSITE" id="PS51379"/>
    </source>
</evidence>
<dbReference type="GO" id="GO:0009055">
    <property type="term" value="F:electron transfer activity"/>
    <property type="evidence" value="ECO:0007669"/>
    <property type="project" value="UniProtKB-UniRule"/>
</dbReference>
<evidence type="ECO:0000256" key="1">
    <source>
        <dbReference type="ARBA" id="ARBA00022448"/>
    </source>
</evidence>
<name>A0AAW4MY68_9FIRM</name>
<dbReference type="Proteomes" id="UP001196408">
    <property type="component" value="Unassembled WGS sequence"/>
</dbReference>
<dbReference type="GO" id="GO:0051536">
    <property type="term" value="F:iron-sulfur cluster binding"/>
    <property type="evidence" value="ECO:0007669"/>
    <property type="project" value="UniProtKB-KW"/>
</dbReference>
<dbReference type="Pfam" id="PF13370">
    <property type="entry name" value="Fer4_13"/>
    <property type="match status" value="1"/>
</dbReference>
<dbReference type="InterPro" id="IPR051269">
    <property type="entry name" value="Fe-S_cluster_ET"/>
</dbReference>
<dbReference type="AlphaFoldDB" id="A0AAW4MY68"/>
<dbReference type="InterPro" id="IPR001080">
    <property type="entry name" value="3Fe4S_ferredoxin"/>
</dbReference>
<accession>A0AAW4MY68</accession>
<dbReference type="PRINTS" id="PR00352">
    <property type="entry name" value="3FE4SFRDOXIN"/>
</dbReference>
<evidence type="ECO:0000256" key="2">
    <source>
        <dbReference type="ARBA" id="ARBA00022723"/>
    </source>
</evidence>
<reference evidence="8 11" key="1">
    <citation type="submission" date="2021-06" db="EMBL/GenBank/DDBJ databases">
        <title>Collection of gut derived symbiotic bacterial strains cultured from healthy donors.</title>
        <authorList>
            <person name="Lin H."/>
            <person name="Littmann E."/>
            <person name="Pamer E.G."/>
        </authorList>
    </citation>
    <scope>NUCLEOTIDE SEQUENCE</scope>
    <source>
        <strain evidence="9 11">MSK.21.70</strain>
        <strain evidence="8">MSK.21.82</strain>
    </source>
</reference>
<dbReference type="InterPro" id="IPR017896">
    <property type="entry name" value="4Fe4S_Fe-S-bd"/>
</dbReference>
<keyword evidence="2 6" id="KW-0479">Metal-binding</keyword>
<evidence type="ECO:0000313" key="11">
    <source>
        <dbReference type="Proteomes" id="UP001197492"/>
    </source>
</evidence>
<evidence type="ECO:0000256" key="4">
    <source>
        <dbReference type="ARBA" id="ARBA00023004"/>
    </source>
</evidence>
<dbReference type="Gene3D" id="3.30.70.20">
    <property type="match status" value="1"/>
</dbReference>
<gene>
    <name evidence="8" type="ORF">KSV97_00980</name>
    <name evidence="9" type="ORF">KSW06_00990</name>
</gene>
<evidence type="ECO:0000256" key="6">
    <source>
        <dbReference type="RuleBase" id="RU368020"/>
    </source>
</evidence>
<keyword evidence="3 6" id="KW-0249">Electron transport</keyword>
<organism evidence="8 10">
    <name type="scientific">Catenibacterium mitsuokai</name>
    <dbReference type="NCBI Taxonomy" id="100886"/>
    <lineage>
        <taxon>Bacteria</taxon>
        <taxon>Bacillati</taxon>
        <taxon>Bacillota</taxon>
        <taxon>Erysipelotrichia</taxon>
        <taxon>Erysipelotrichales</taxon>
        <taxon>Coprobacillaceae</taxon>
        <taxon>Catenibacterium</taxon>
    </lineage>
</organism>
<sequence length="58" mass="5996">MKVKVNEGCLGCGACTGICPDVFELDDEGLAKVIVEETEDPAVQDAIDGCPVGVIEAE</sequence>
<comment type="caution">
    <text evidence="8">The sequence shown here is derived from an EMBL/GenBank/DDBJ whole genome shotgun (WGS) entry which is preliminary data.</text>
</comment>
<dbReference type="PANTHER" id="PTHR36923">
    <property type="entry name" value="FERREDOXIN"/>
    <property type="match status" value="1"/>
</dbReference>
<feature type="domain" description="4Fe-4S ferredoxin-type" evidence="7">
    <location>
        <begin position="1"/>
        <end position="28"/>
    </location>
</feature>
<keyword evidence="4 6" id="KW-0408">Iron</keyword>
<dbReference type="PROSITE" id="PS51379">
    <property type="entry name" value="4FE4S_FER_2"/>
    <property type="match status" value="1"/>
</dbReference>
<dbReference type="EMBL" id="JAHOEL010000003">
    <property type="protein sequence ID" value="MBV3391847.1"/>
    <property type="molecule type" value="Genomic_DNA"/>
</dbReference>
<keyword evidence="1 6" id="KW-0813">Transport</keyword>
<dbReference type="GeneID" id="301323019"/>